<feature type="binding site" evidence="6">
    <location>
        <position position="159"/>
    </location>
    <ligand>
        <name>substrate</name>
    </ligand>
</feature>
<dbReference type="SFLD" id="SFLDG00180">
    <property type="entry name" value="muconate_cycloisomerase"/>
    <property type="match status" value="1"/>
</dbReference>
<keyword evidence="11" id="KW-1185">Reference proteome</keyword>
<dbReference type="SUPFAM" id="SSF54826">
    <property type="entry name" value="Enolase N-terminal domain-like"/>
    <property type="match status" value="1"/>
</dbReference>
<comment type="similarity">
    <text evidence="1 8">Belongs to the mandelate racemase/muconate lactonizing enzyme family.</text>
</comment>
<evidence type="ECO:0000256" key="6">
    <source>
        <dbReference type="PIRSR" id="PIRSR634603-2"/>
    </source>
</evidence>
<keyword evidence="4 8" id="KW-0413">Isomerase</keyword>
<evidence type="ECO:0000259" key="9">
    <source>
        <dbReference type="SMART" id="SM00922"/>
    </source>
</evidence>
<dbReference type="SMART" id="SM00922">
    <property type="entry name" value="MR_MLE"/>
    <property type="match status" value="1"/>
</dbReference>
<evidence type="ECO:0000313" key="10">
    <source>
        <dbReference type="EMBL" id="MBF8437822.1"/>
    </source>
</evidence>
<evidence type="ECO:0000256" key="4">
    <source>
        <dbReference type="ARBA" id="ARBA00023235"/>
    </source>
</evidence>
<dbReference type="SUPFAM" id="SSF51604">
    <property type="entry name" value="Enolase C-terminal domain-like"/>
    <property type="match status" value="1"/>
</dbReference>
<feature type="binding site" evidence="6">
    <location>
        <position position="294"/>
    </location>
    <ligand>
        <name>substrate</name>
    </ligand>
</feature>
<evidence type="ECO:0000256" key="7">
    <source>
        <dbReference type="PIRSR" id="PIRSR634603-3"/>
    </source>
</evidence>
<feature type="binding site" evidence="6">
    <location>
        <position position="296"/>
    </location>
    <ligand>
        <name>substrate</name>
    </ligand>
</feature>
<feature type="binding site" evidence="6">
    <location>
        <position position="134"/>
    </location>
    <ligand>
        <name>substrate</name>
    </ligand>
</feature>
<dbReference type="InterPro" id="IPR029065">
    <property type="entry name" value="Enolase_C-like"/>
</dbReference>
<feature type="active site" description="Proton acceptor; specific for (S)-substrate epimerization" evidence="5">
    <location>
        <position position="266"/>
    </location>
</feature>
<dbReference type="InterPro" id="IPR036849">
    <property type="entry name" value="Enolase-like_C_sf"/>
</dbReference>
<dbReference type="PANTHER" id="PTHR48073">
    <property type="entry name" value="O-SUCCINYLBENZOATE SYNTHASE-RELATED"/>
    <property type="match status" value="1"/>
</dbReference>
<feature type="binding site" evidence="6">
    <location>
        <position position="319"/>
    </location>
    <ligand>
        <name>substrate</name>
    </ligand>
</feature>
<reference evidence="10" key="1">
    <citation type="submission" date="2020-11" db="EMBL/GenBank/DDBJ databases">
        <title>Halonatronomonas betainensis gen. nov., sp. nov. a novel haloalkaliphilic representative of the family Halanaerobiacae capable of betaine degradation.</title>
        <authorList>
            <person name="Boltyanskaya Y."/>
            <person name="Kevbrin V."/>
            <person name="Detkova E."/>
            <person name="Grouzdev D.S."/>
            <person name="Koziaeva V."/>
            <person name="Zhilina T."/>
        </authorList>
    </citation>
    <scope>NUCLEOTIDE SEQUENCE</scope>
    <source>
        <strain evidence="10">Z-7014</strain>
    </source>
</reference>
<protein>
    <recommendedName>
        <fullName evidence="8">Dipeptide epimerase</fullName>
        <ecNumber evidence="8">5.1.1.-</ecNumber>
    </recommendedName>
</protein>
<organism evidence="10 11">
    <name type="scientific">Halonatronomonas betaini</name>
    <dbReference type="NCBI Taxonomy" id="2778430"/>
    <lineage>
        <taxon>Bacteria</taxon>
        <taxon>Bacillati</taxon>
        <taxon>Bacillota</taxon>
        <taxon>Clostridia</taxon>
        <taxon>Halanaerobiales</taxon>
        <taxon>Halarsenatibacteraceae</taxon>
        <taxon>Halonatronomonas</taxon>
    </lineage>
</organism>
<dbReference type="AlphaFoldDB" id="A0A931ASV4"/>
<feature type="domain" description="Mandelate racemase/muconate lactonizing enzyme C-terminal" evidence="9">
    <location>
        <begin position="140"/>
        <end position="238"/>
    </location>
</feature>
<evidence type="ECO:0000313" key="11">
    <source>
        <dbReference type="Proteomes" id="UP000621436"/>
    </source>
</evidence>
<keyword evidence="2 7" id="KW-0479">Metal-binding</keyword>
<dbReference type="RefSeq" id="WP_270454848.1">
    <property type="nucleotide sequence ID" value="NZ_JADPIE010000007.1"/>
</dbReference>
<dbReference type="CDD" id="cd03319">
    <property type="entry name" value="L-Ala-DL-Glu_epimerase"/>
    <property type="match status" value="1"/>
</dbReference>
<dbReference type="Pfam" id="PF02746">
    <property type="entry name" value="MR_MLE_N"/>
    <property type="match status" value="1"/>
</dbReference>
<dbReference type="SFLD" id="SFLDS00001">
    <property type="entry name" value="Enolase"/>
    <property type="match status" value="1"/>
</dbReference>
<dbReference type="SFLD" id="SFLDF00009">
    <property type="entry name" value="o-succinylbenzoate_synthase"/>
    <property type="match status" value="1"/>
</dbReference>
<dbReference type="PANTHER" id="PTHR48073:SF2">
    <property type="entry name" value="O-SUCCINYLBENZOATE SYNTHASE"/>
    <property type="match status" value="1"/>
</dbReference>
<name>A0A931ASV4_9FIRM</name>
<evidence type="ECO:0000256" key="2">
    <source>
        <dbReference type="ARBA" id="ARBA00022723"/>
    </source>
</evidence>
<evidence type="ECO:0000256" key="3">
    <source>
        <dbReference type="ARBA" id="ARBA00022842"/>
    </source>
</evidence>
<feature type="binding site" evidence="7">
    <location>
        <position position="189"/>
    </location>
    <ligand>
        <name>Mg(2+)</name>
        <dbReference type="ChEBI" id="CHEBI:18420"/>
    </ligand>
</feature>
<dbReference type="EC" id="5.1.1.-" evidence="8"/>
<feature type="binding site" evidence="7">
    <location>
        <position position="217"/>
    </location>
    <ligand>
        <name>Mg(2+)</name>
        <dbReference type="ChEBI" id="CHEBI:18420"/>
    </ligand>
</feature>
<feature type="binding site" evidence="6">
    <location>
        <position position="321"/>
    </location>
    <ligand>
        <name>substrate</name>
    </ligand>
</feature>
<feature type="binding site" evidence="6">
    <location>
        <position position="24"/>
    </location>
    <ligand>
        <name>substrate</name>
    </ligand>
</feature>
<dbReference type="InterPro" id="IPR034603">
    <property type="entry name" value="Dipeptide_epimerase"/>
</dbReference>
<dbReference type="GO" id="GO:0016855">
    <property type="term" value="F:racemase and epimerase activity, acting on amino acids and derivatives"/>
    <property type="evidence" value="ECO:0007669"/>
    <property type="project" value="UniProtKB-UniRule"/>
</dbReference>
<keyword evidence="3 7" id="KW-0460">Magnesium</keyword>
<dbReference type="InterPro" id="IPR013342">
    <property type="entry name" value="Mandelate_racemase_C"/>
</dbReference>
<evidence type="ECO:0000256" key="8">
    <source>
        <dbReference type="RuleBase" id="RU366006"/>
    </source>
</evidence>
<gene>
    <name evidence="10" type="ORF">I0Q91_12060</name>
</gene>
<dbReference type="EMBL" id="JADPIE010000007">
    <property type="protein sequence ID" value="MBF8437822.1"/>
    <property type="molecule type" value="Genomic_DNA"/>
</dbReference>
<dbReference type="Gene3D" id="3.20.20.120">
    <property type="entry name" value="Enolase-like C-terminal domain"/>
    <property type="match status" value="1"/>
</dbReference>
<dbReference type="Gene3D" id="3.30.390.10">
    <property type="entry name" value="Enolase-like, N-terminal domain"/>
    <property type="match status" value="1"/>
</dbReference>
<dbReference type="Proteomes" id="UP000621436">
    <property type="component" value="Unassembled WGS sequence"/>
</dbReference>
<proteinExistence type="inferred from homology"/>
<evidence type="ECO:0000256" key="5">
    <source>
        <dbReference type="PIRSR" id="PIRSR634603-1"/>
    </source>
</evidence>
<comment type="caution">
    <text evidence="10">The sequence shown here is derived from an EMBL/GenBank/DDBJ whole genome shotgun (WGS) entry which is preliminary data.</text>
</comment>
<comment type="cofactor">
    <cofactor evidence="7 8">
        <name>Mg(2+)</name>
        <dbReference type="ChEBI" id="CHEBI:18420"/>
    </cofactor>
    <text evidence="7 8">Binds 1 Mg(2+) ion per subunit.</text>
</comment>
<dbReference type="InterPro" id="IPR029017">
    <property type="entry name" value="Enolase-like_N"/>
</dbReference>
<dbReference type="InterPro" id="IPR013341">
    <property type="entry name" value="Mandelate_racemase_N_dom"/>
</dbReference>
<sequence length="357" mass="38651">MKIIDYDIYQRVIKLDRPFKTALRSVDRAKELVFELKTEAAVGIGAAPPTEVITGDNLPGIQATLENQVWPVLKGQEAEDLNYLLNKISSSAVNNTSAKAAAEIALFDLVARLNQTPLWKFLGGRKRDLVTDMTISVDRPEIMAEDAKKAVAKGFATLKLKVGVGPDVDLARVKAVREAVGEEIKLRLDANQGWTANQAINTIKKLEAAELDIELVEQPVPAYDFKGLKEVKENVLIPIMADESLFSLKDAVKLLEMQACDYLNIKLMKTGGISTALAIANLAQSYGIECMLGSMLESRISVTAAAVVAAAAENITRLDLDAPILIGDDGVEGGLNYNNNRLVLPEGPGLDIGVINR</sequence>
<feature type="active site" description="Proton acceptor; specific for (R)-substrate epimerization" evidence="5">
    <location>
        <position position="161"/>
    </location>
</feature>
<evidence type="ECO:0000256" key="1">
    <source>
        <dbReference type="ARBA" id="ARBA00008031"/>
    </source>
</evidence>
<accession>A0A931ASV4</accession>
<dbReference type="GO" id="GO:0046872">
    <property type="term" value="F:metal ion binding"/>
    <property type="evidence" value="ECO:0007669"/>
    <property type="project" value="UniProtKB-KW"/>
</dbReference>
<dbReference type="Pfam" id="PF13378">
    <property type="entry name" value="MR_MLE_C"/>
    <property type="match status" value="1"/>
</dbReference>
<feature type="binding site" evidence="7">
    <location>
        <position position="242"/>
    </location>
    <ligand>
        <name>Mg(2+)</name>
        <dbReference type="ChEBI" id="CHEBI:18420"/>
    </ligand>
</feature>